<accession>A0ACC0UBU0</accession>
<comment type="caution">
    <text evidence="1">The sequence shown here is derived from an EMBL/GenBank/DDBJ whole genome shotgun (WGS) entry which is preliminary data.</text>
</comment>
<organism evidence="1 2">
    <name type="scientific">Russula earlei</name>
    <dbReference type="NCBI Taxonomy" id="71964"/>
    <lineage>
        <taxon>Eukaryota</taxon>
        <taxon>Fungi</taxon>
        <taxon>Dikarya</taxon>
        <taxon>Basidiomycota</taxon>
        <taxon>Agaricomycotina</taxon>
        <taxon>Agaricomycetes</taxon>
        <taxon>Russulales</taxon>
        <taxon>Russulaceae</taxon>
        <taxon>Russula</taxon>
    </lineage>
</organism>
<proteinExistence type="predicted"/>
<gene>
    <name evidence="1" type="ORF">F5148DRAFT_822255</name>
</gene>
<sequence length="248" mass="27419">MITTTRHAPRTGEAWARFERRPTGPSPPPPPPCSFRPLVTNRGARPVRPRRGFSKRGAVGPDGAGGSIQGTRRPRPRQIPRCVGPVVDDPAACRVRVKEADRVTARRGVSCFGSSTNDQPQPRTTLGRPGRDMWSVCIFGSSHFTSVLRLPRVCLFDGQLSRQDLALSYDGGDVLDFPRRFRRGAIEERETLASVGGTESHEPARCMNPRRPYIQPYSGNNKGQRIAWFAADHPSPIMGYAHHPSSYV</sequence>
<name>A0ACC0UBU0_9AGAM</name>
<evidence type="ECO:0000313" key="1">
    <source>
        <dbReference type="EMBL" id="KAI9508972.1"/>
    </source>
</evidence>
<evidence type="ECO:0000313" key="2">
    <source>
        <dbReference type="Proteomes" id="UP001207468"/>
    </source>
</evidence>
<protein>
    <submittedName>
        <fullName evidence="1">Uncharacterized protein</fullName>
    </submittedName>
</protein>
<dbReference type="Proteomes" id="UP001207468">
    <property type="component" value="Unassembled WGS sequence"/>
</dbReference>
<reference evidence="1" key="1">
    <citation type="submission" date="2021-03" db="EMBL/GenBank/DDBJ databases">
        <title>Evolutionary priming and transition to the ectomycorrhizal habit in an iconic lineage of mushroom-forming fungi: is preadaptation a requirement?</title>
        <authorList>
            <consortium name="DOE Joint Genome Institute"/>
            <person name="Looney B.P."/>
            <person name="Miyauchi S."/>
            <person name="Morin E."/>
            <person name="Drula E."/>
            <person name="Courty P.E."/>
            <person name="Chicoki N."/>
            <person name="Fauchery L."/>
            <person name="Kohler A."/>
            <person name="Kuo A."/>
            <person name="LaButti K."/>
            <person name="Pangilinan J."/>
            <person name="Lipzen A."/>
            <person name="Riley R."/>
            <person name="Andreopoulos W."/>
            <person name="He G."/>
            <person name="Johnson J."/>
            <person name="Barry K.W."/>
            <person name="Grigoriev I.V."/>
            <person name="Nagy L."/>
            <person name="Hibbett D."/>
            <person name="Henrissat B."/>
            <person name="Matheny P.B."/>
            <person name="Labbe J."/>
            <person name="Martin A.F."/>
        </authorList>
    </citation>
    <scope>NUCLEOTIDE SEQUENCE</scope>
    <source>
        <strain evidence="1">BPL698</strain>
    </source>
</reference>
<keyword evidence="2" id="KW-1185">Reference proteome</keyword>
<dbReference type="EMBL" id="JAGFNK010000075">
    <property type="protein sequence ID" value="KAI9508972.1"/>
    <property type="molecule type" value="Genomic_DNA"/>
</dbReference>